<dbReference type="PIRSF" id="PIRSF017393">
    <property type="entry name" value="MTase_SAV2177"/>
    <property type="match status" value="1"/>
</dbReference>
<proteinExistence type="predicted"/>
<dbReference type="CDD" id="cd02440">
    <property type="entry name" value="AdoMet_MTases"/>
    <property type="match status" value="1"/>
</dbReference>
<dbReference type="InterPro" id="IPR006764">
    <property type="entry name" value="SAM_dep_MeTrfase_SAV2177_type"/>
</dbReference>
<evidence type="ECO:0000313" key="2">
    <source>
        <dbReference type="Proteomes" id="UP001500729"/>
    </source>
</evidence>
<keyword evidence="1" id="KW-0808">Transferase</keyword>
<dbReference type="SUPFAM" id="SSF53335">
    <property type="entry name" value="S-adenosyl-L-methionine-dependent methyltransferases"/>
    <property type="match status" value="1"/>
</dbReference>
<dbReference type="GO" id="GO:0032259">
    <property type="term" value="P:methylation"/>
    <property type="evidence" value="ECO:0007669"/>
    <property type="project" value="UniProtKB-KW"/>
</dbReference>
<dbReference type="Pfam" id="PF04672">
    <property type="entry name" value="Methyltransf_19"/>
    <property type="match status" value="1"/>
</dbReference>
<reference evidence="1 2" key="1">
    <citation type="journal article" date="2019" name="Int. J. Syst. Evol. Microbiol.">
        <title>The Global Catalogue of Microorganisms (GCM) 10K type strain sequencing project: providing services to taxonomists for standard genome sequencing and annotation.</title>
        <authorList>
            <consortium name="The Broad Institute Genomics Platform"/>
            <consortium name="The Broad Institute Genome Sequencing Center for Infectious Disease"/>
            <person name="Wu L."/>
            <person name="Ma J."/>
        </authorList>
    </citation>
    <scope>NUCLEOTIDE SEQUENCE [LARGE SCALE GENOMIC DNA]</scope>
    <source>
        <strain evidence="1 2">JCM 10303</strain>
    </source>
</reference>
<comment type="caution">
    <text evidence="1">The sequence shown here is derived from an EMBL/GenBank/DDBJ whole genome shotgun (WGS) entry which is preliminary data.</text>
</comment>
<gene>
    <name evidence="1" type="ORF">GCM10009533_37830</name>
</gene>
<name>A0ABN1D736_SACER</name>
<accession>A0ABN1D736</accession>
<dbReference type="GO" id="GO:0008168">
    <property type="term" value="F:methyltransferase activity"/>
    <property type="evidence" value="ECO:0007669"/>
    <property type="project" value="UniProtKB-KW"/>
</dbReference>
<dbReference type="EMBL" id="BAAAGS010000024">
    <property type="protein sequence ID" value="GAA0535152.1"/>
    <property type="molecule type" value="Genomic_DNA"/>
</dbReference>
<dbReference type="RefSeq" id="WP_011875075.1">
    <property type="nucleotide sequence ID" value="NZ_BAAAGS010000024.1"/>
</dbReference>
<keyword evidence="1" id="KW-0489">Methyltransferase</keyword>
<dbReference type="Proteomes" id="UP001500729">
    <property type="component" value="Unassembled WGS sequence"/>
</dbReference>
<dbReference type="Gene3D" id="3.40.50.150">
    <property type="entry name" value="Vaccinia Virus protein VP39"/>
    <property type="match status" value="1"/>
</dbReference>
<dbReference type="InterPro" id="IPR029063">
    <property type="entry name" value="SAM-dependent_MTases_sf"/>
</dbReference>
<keyword evidence="2" id="KW-1185">Reference proteome</keyword>
<evidence type="ECO:0000313" key="1">
    <source>
        <dbReference type="EMBL" id="GAA0535152.1"/>
    </source>
</evidence>
<organism evidence="1 2">
    <name type="scientific">Saccharopolyspora erythraea</name>
    <name type="common">Streptomyces erythraeus</name>
    <dbReference type="NCBI Taxonomy" id="1836"/>
    <lineage>
        <taxon>Bacteria</taxon>
        <taxon>Bacillati</taxon>
        <taxon>Actinomycetota</taxon>
        <taxon>Actinomycetes</taxon>
        <taxon>Pseudonocardiales</taxon>
        <taxon>Pseudonocardiaceae</taxon>
        <taxon>Saccharopolyspora</taxon>
    </lineage>
</organism>
<protein>
    <submittedName>
        <fullName evidence="1">SAM-dependent methyltransferase</fullName>
    </submittedName>
</protein>
<sequence>MAEEAHWVPANIDVEVPSAARVYDFLLGGGHNFAADRAVGHKVLEVQPQGRRIAASNRAFLHRAVQYMVDEGITQFLDLGSGIPTAGNVHEIAQKANPDCRVVYVDYDPVAVAHSELLLKDDTRTIVVDADLREPEAVLEAPAVREHLDFSRPIGLLTVAIFHFVADERDPWKILSRYRSALAPGSLVALSHLTADQMPGEMAAVVEAMKRSRDPMYFRTYSEVVAMFEGLELVEPGVVSAPVWRFAWDAEEEPPQDGVYVGVGRKS</sequence>